<dbReference type="InterPro" id="IPR051086">
    <property type="entry name" value="RNase_D-like"/>
</dbReference>
<keyword evidence="4 6" id="KW-0378">Hydrolase</keyword>
<dbReference type="Pfam" id="PF00570">
    <property type="entry name" value="HRDC"/>
    <property type="match status" value="1"/>
</dbReference>
<keyword evidence="5 6" id="KW-0269">Exonuclease</keyword>
<dbReference type="InterPro" id="IPR044876">
    <property type="entry name" value="HRDC_dom_sf"/>
</dbReference>
<evidence type="ECO:0000313" key="8">
    <source>
        <dbReference type="EMBL" id="KCZ87838.1"/>
    </source>
</evidence>
<organism evidence="8 9">
    <name type="scientific">Hyphomonas hirschiana VP5</name>
    <dbReference type="NCBI Taxonomy" id="1280951"/>
    <lineage>
        <taxon>Bacteria</taxon>
        <taxon>Pseudomonadati</taxon>
        <taxon>Pseudomonadota</taxon>
        <taxon>Alphaproteobacteria</taxon>
        <taxon>Hyphomonadales</taxon>
        <taxon>Hyphomonadaceae</taxon>
        <taxon>Hyphomonas</taxon>
    </lineage>
</organism>
<comment type="similarity">
    <text evidence="6">Belongs to the RNase D family.</text>
</comment>
<keyword evidence="2 6" id="KW-0819">tRNA processing</keyword>
<dbReference type="PROSITE" id="PS50967">
    <property type="entry name" value="HRDC"/>
    <property type="match status" value="1"/>
</dbReference>
<dbReference type="GO" id="GO:0042780">
    <property type="term" value="P:tRNA 3'-end processing"/>
    <property type="evidence" value="ECO:0007669"/>
    <property type="project" value="UniProtKB-UniRule"/>
</dbReference>
<dbReference type="Gene3D" id="1.10.150.80">
    <property type="entry name" value="HRDC domain"/>
    <property type="match status" value="1"/>
</dbReference>
<reference evidence="8 9" key="1">
    <citation type="submission" date="2013-04" db="EMBL/GenBank/DDBJ databases">
        <title>Hyphomonas hirschiana VP5 Genome Sequencing.</title>
        <authorList>
            <person name="Lai Q."/>
            <person name="Shao Z."/>
        </authorList>
    </citation>
    <scope>NUCLEOTIDE SEQUENCE [LARGE SCALE GENOMIC DNA]</scope>
    <source>
        <strain evidence="8 9">VP5</strain>
    </source>
</reference>
<dbReference type="PANTHER" id="PTHR47649:SF1">
    <property type="entry name" value="RIBONUCLEASE D"/>
    <property type="match status" value="1"/>
</dbReference>
<comment type="cofactor">
    <cofactor evidence="6">
        <name>a divalent metal cation</name>
        <dbReference type="ChEBI" id="CHEBI:60240"/>
    </cofactor>
</comment>
<dbReference type="HAMAP" id="MF_01899">
    <property type="entry name" value="RNase_D"/>
    <property type="match status" value="1"/>
</dbReference>
<comment type="subcellular location">
    <subcellularLocation>
        <location evidence="6">Cytoplasm</location>
    </subcellularLocation>
</comment>
<evidence type="ECO:0000313" key="9">
    <source>
        <dbReference type="Proteomes" id="UP000025061"/>
    </source>
</evidence>
<keyword evidence="1 6" id="KW-0963">Cytoplasm</keyword>
<comment type="caution">
    <text evidence="8">The sequence shown here is derived from an EMBL/GenBank/DDBJ whole genome shotgun (WGS) entry which is preliminary data.</text>
</comment>
<dbReference type="InterPro" id="IPR002121">
    <property type="entry name" value="HRDC_dom"/>
</dbReference>
<dbReference type="GO" id="GO:0005737">
    <property type="term" value="C:cytoplasm"/>
    <property type="evidence" value="ECO:0007669"/>
    <property type="project" value="UniProtKB-SubCell"/>
</dbReference>
<dbReference type="RefSeq" id="WP_011647251.1">
    <property type="nucleotide sequence ID" value="NZ_ARYI01000017.1"/>
</dbReference>
<dbReference type="OrthoDB" id="9800549at2"/>
<gene>
    <name evidence="6" type="primary">rnd</name>
    <name evidence="8" type="ORF">HHI_15343</name>
</gene>
<comment type="catalytic activity">
    <reaction evidence="6">
        <text>Exonucleolytic cleavage that removes extra residues from the 3'-terminus of tRNA to produce 5'-mononucleotides.</text>
        <dbReference type="EC" id="3.1.13.5"/>
    </reaction>
</comment>
<proteinExistence type="inferred from homology"/>
<keyword evidence="9" id="KW-1185">Reference proteome</keyword>
<evidence type="ECO:0000256" key="2">
    <source>
        <dbReference type="ARBA" id="ARBA00022694"/>
    </source>
</evidence>
<protein>
    <recommendedName>
        <fullName evidence="6">Ribonuclease D</fullName>
        <shortName evidence="6">RNase D</shortName>
        <ecNumber evidence="6">3.1.13.5</ecNumber>
    </recommendedName>
</protein>
<dbReference type="EMBL" id="ARYI01000017">
    <property type="protein sequence ID" value="KCZ87838.1"/>
    <property type="molecule type" value="Genomic_DNA"/>
</dbReference>
<dbReference type="SUPFAM" id="SSF53098">
    <property type="entry name" value="Ribonuclease H-like"/>
    <property type="match status" value="1"/>
</dbReference>
<dbReference type="InterPro" id="IPR012337">
    <property type="entry name" value="RNaseH-like_sf"/>
</dbReference>
<dbReference type="InterPro" id="IPR036397">
    <property type="entry name" value="RNaseH_sf"/>
</dbReference>
<sequence length="388" mass="43704">MTDNTLTPITEQSALEDLCGALSESDFVCVDTEFHRETTYWPELCLIQASAPGVEGLIDPRAEDLDIRPFLDLIASDRQLKVFHAARQDIEIFNRLIGHPPGPIFDTQVAAMALGFGDSISYDNLIQRVLRKHIDKSSQFTDWMRRPLSQKQLVYALGDVTHLRDAYLKMRDELEKAGRMNWVREEMAELEDPATYDTDPMNAWQRLKLRMPKKDYAAIVVAVAAWRERTAQELDKPRRRILKDDAIQEIAAQKPRSEEDFNQLRAVPNGFIRSKHGQGLVDAIKEALANPDAFAPELTRPVQNAQIPAGAPELLKVLLKHVSDENNVVPRLIANSSDIDRIARGETSEDIAAMTGWRYDMFGQKAIALLSGKLAVSFNGGQVRLFDV</sequence>
<dbReference type="PANTHER" id="PTHR47649">
    <property type="entry name" value="RIBONUCLEASE D"/>
    <property type="match status" value="1"/>
</dbReference>
<dbReference type="GO" id="GO:0033890">
    <property type="term" value="F:ribonuclease D activity"/>
    <property type="evidence" value="ECO:0007669"/>
    <property type="project" value="UniProtKB-UniRule"/>
</dbReference>
<evidence type="ECO:0000256" key="5">
    <source>
        <dbReference type="ARBA" id="ARBA00022839"/>
    </source>
</evidence>
<dbReference type="SUPFAM" id="SSF47819">
    <property type="entry name" value="HRDC-like"/>
    <property type="match status" value="2"/>
</dbReference>
<evidence type="ECO:0000259" key="7">
    <source>
        <dbReference type="PROSITE" id="PS50967"/>
    </source>
</evidence>
<evidence type="ECO:0000256" key="4">
    <source>
        <dbReference type="ARBA" id="ARBA00022801"/>
    </source>
</evidence>
<dbReference type="SMART" id="SM00474">
    <property type="entry name" value="35EXOc"/>
    <property type="match status" value="1"/>
</dbReference>
<feature type="domain" description="HRDC" evidence="7">
    <location>
        <begin position="213"/>
        <end position="294"/>
    </location>
</feature>
<dbReference type="CDD" id="cd06142">
    <property type="entry name" value="RNaseD_exo"/>
    <property type="match status" value="1"/>
</dbReference>
<dbReference type="GO" id="GO:0000166">
    <property type="term" value="F:nucleotide binding"/>
    <property type="evidence" value="ECO:0007669"/>
    <property type="project" value="InterPro"/>
</dbReference>
<comment type="function">
    <text evidence="6">Exonuclease involved in the 3' processing of various precursor tRNAs. Initiates hydrolysis at the 3'-terminus of an RNA molecule and releases 5'-mononucleotides.</text>
</comment>
<dbReference type="Gene3D" id="3.30.420.10">
    <property type="entry name" value="Ribonuclease H-like superfamily/Ribonuclease H"/>
    <property type="match status" value="1"/>
</dbReference>
<dbReference type="InterPro" id="IPR002562">
    <property type="entry name" value="3'-5'_exonuclease_dom"/>
</dbReference>
<dbReference type="Pfam" id="PF01612">
    <property type="entry name" value="DNA_pol_A_exo1"/>
    <property type="match status" value="1"/>
</dbReference>
<name>A0A059FBC6_9PROT</name>
<dbReference type="EC" id="3.1.13.5" evidence="6"/>
<dbReference type="PATRIC" id="fig|1280951.3.peg.3095"/>
<dbReference type="InterPro" id="IPR010997">
    <property type="entry name" value="HRDC-like_sf"/>
</dbReference>
<keyword evidence="3 6" id="KW-0540">Nuclease</keyword>
<evidence type="ECO:0000256" key="6">
    <source>
        <dbReference type="HAMAP-Rule" id="MF_01899"/>
    </source>
</evidence>
<accession>A0A059FBC6</accession>
<dbReference type="GO" id="GO:0008408">
    <property type="term" value="F:3'-5' exonuclease activity"/>
    <property type="evidence" value="ECO:0007669"/>
    <property type="project" value="InterPro"/>
</dbReference>
<dbReference type="GO" id="GO:0003676">
    <property type="term" value="F:nucleic acid binding"/>
    <property type="evidence" value="ECO:0007669"/>
    <property type="project" value="InterPro"/>
</dbReference>
<dbReference type="InterPro" id="IPR006292">
    <property type="entry name" value="RNase_D"/>
</dbReference>
<evidence type="ECO:0000256" key="3">
    <source>
        <dbReference type="ARBA" id="ARBA00022722"/>
    </source>
</evidence>
<dbReference type="Proteomes" id="UP000025061">
    <property type="component" value="Unassembled WGS sequence"/>
</dbReference>
<evidence type="ECO:0000256" key="1">
    <source>
        <dbReference type="ARBA" id="ARBA00022490"/>
    </source>
</evidence>
<dbReference type="AlphaFoldDB" id="A0A059FBC6"/>
<dbReference type="NCBIfam" id="TIGR01388">
    <property type="entry name" value="rnd"/>
    <property type="match status" value="1"/>
</dbReference>